<dbReference type="KEGG" id="sgr:SGR_4799"/>
<dbReference type="eggNOG" id="COG3899">
    <property type="taxonomic scope" value="Bacteria"/>
</dbReference>
<evidence type="ECO:0000256" key="2">
    <source>
        <dbReference type="ARBA" id="ARBA00022840"/>
    </source>
</evidence>
<dbReference type="RefSeq" id="WP_012380877.1">
    <property type="nucleotide sequence ID" value="NC_010572.1"/>
</dbReference>
<feature type="region of interest" description="Disordered" evidence="3">
    <location>
        <begin position="1112"/>
        <end position="1131"/>
    </location>
</feature>
<sequence>MNCSSCQQDLPPTARFCSSCGTPCAATGAAGAGPVPAAPPGDERKPVTVLFCDLVGSTALSGVLDPETLRTVTLRYFEAMSAEIVARGGTPEKFIGDAVMAVFGVPVVRDDDARRALAAALGMRRALARLNEELDATLGIELTTRIGVNTGQVVAGSDTTARQALVSGETVNIAARLEQNAGPGEILIGPETLLAAGPTVRAEPTGPLRLKGKRDSVEAYRLLALGADDPELLRRFDVPFVGRDAERRSLDAALERAVRGGGAGLLRVTGEAGIGKTRLVREWLSRRSASGALTYGAGRCRSYGDHGTLAPLADAVRSLVAVGPASDAGPGSGAGSAAGSGQAPEPGPGSGHVSGQASGRMPGAADDGKDTAGGLAVDDAMALLSGGLLRDGTPNAPFEDMCAALTAVLERAARARPVVLVLDDWHAAAPLLVRTVRRLTDGSGCAGVLVVCAGRPDGPDGAEGPGAPEGPDEGVEGDGSATGAGRLLLTGLPPGEAARLAAGLAGPDAGPAPVDDRLLARAGGNPLYLEQLLIGDRADPAVAARPGEPAAEEDLPPTLQALLGARIGALARAERGVVDLAAVIGREFTAAELVRLELSLRAGEGHDAGQLAGATGAAGAAPEHRRRVEEALAVLGRRRLVESGAPGSREPAPYRFSSGLVHEVAYASLSKRAKAERHAWAAELPSVLRSGDGAVGGHLERAYRYRAELGLLDDPARRLRERAAAALGRAGAQAAARSDLHWAHGLLERAVDLCPGDPAATRRLGEVRVALGRTVEGAELLRLVRDSGGDPVEAAHARLALAVLDPGGPGPGPAAVARAVLPVFEAAGDSAGRARAHLRLSQQFQRSGRHEEAERDQARALEHAVLAGAEPERAGALGAIGVSLWRGPVPVPEAVDRCRSLLAAHGAGRPTVRVTLNCPLAVLHALQERPDEAYRCLAEAERLAGKLGFAEAEVFLPVFRAAVEALLGNGPEALDLLGRADAAARRTGAAGMRTAVALDAARLELDAGREAPAAARLAGVGDTSGLSRADAVDLAGLRARLTVRDRPEEAAEHADRAVRASLLTDSPLVQATAELDRAQTLAALGRWPEAEASARSAGAHFTGKGHLPGVRRVSGFLAHPPRPLATTRERS</sequence>
<dbReference type="GO" id="GO:0004016">
    <property type="term" value="F:adenylate cyclase activity"/>
    <property type="evidence" value="ECO:0007669"/>
    <property type="project" value="UniProtKB-ARBA"/>
</dbReference>
<dbReference type="SUPFAM" id="SSF52540">
    <property type="entry name" value="P-loop containing nucleoside triphosphate hydrolases"/>
    <property type="match status" value="1"/>
</dbReference>
<dbReference type="PANTHER" id="PTHR16305">
    <property type="entry name" value="TESTICULAR SOLUBLE ADENYLYL CYCLASE"/>
    <property type="match status" value="1"/>
</dbReference>
<dbReference type="InterPro" id="IPR029787">
    <property type="entry name" value="Nucleotide_cyclase"/>
</dbReference>
<evidence type="ECO:0000313" key="6">
    <source>
        <dbReference type="Proteomes" id="UP000001685"/>
    </source>
</evidence>
<dbReference type="PROSITE" id="PS50125">
    <property type="entry name" value="GUANYLATE_CYCLASE_2"/>
    <property type="match status" value="1"/>
</dbReference>
<dbReference type="GO" id="GO:0009190">
    <property type="term" value="P:cyclic nucleotide biosynthetic process"/>
    <property type="evidence" value="ECO:0007669"/>
    <property type="project" value="InterPro"/>
</dbReference>
<evidence type="ECO:0000256" key="3">
    <source>
        <dbReference type="SAM" id="MobiDB-lite"/>
    </source>
</evidence>
<proteinExistence type="predicted"/>
<dbReference type="SMART" id="SM00044">
    <property type="entry name" value="CYCc"/>
    <property type="match status" value="1"/>
</dbReference>
<keyword evidence="2" id="KW-0067">ATP-binding</keyword>
<protein>
    <recommendedName>
        <fullName evidence="4">Guanylate cyclase domain-containing protein</fullName>
    </recommendedName>
</protein>
<evidence type="ECO:0000313" key="5">
    <source>
        <dbReference type="EMBL" id="BAG21628.1"/>
    </source>
</evidence>
<dbReference type="InterPro" id="IPR041664">
    <property type="entry name" value="AAA_16"/>
</dbReference>
<gene>
    <name evidence="5" type="ordered locus">SGR_4799</name>
</gene>
<dbReference type="eggNOG" id="COG2114">
    <property type="taxonomic scope" value="Bacteria"/>
</dbReference>
<dbReference type="InterPro" id="IPR027417">
    <property type="entry name" value="P-loop_NTPase"/>
</dbReference>
<dbReference type="GO" id="GO:0005737">
    <property type="term" value="C:cytoplasm"/>
    <property type="evidence" value="ECO:0007669"/>
    <property type="project" value="TreeGrafter"/>
</dbReference>
<dbReference type="EMBL" id="AP009493">
    <property type="protein sequence ID" value="BAG21628.1"/>
    <property type="molecule type" value="Genomic_DNA"/>
</dbReference>
<dbReference type="HOGENOM" id="CLU_004435_0_1_11"/>
<dbReference type="SUPFAM" id="SSF55073">
    <property type="entry name" value="Nucleotide cyclase"/>
    <property type="match status" value="1"/>
</dbReference>
<dbReference type="GO" id="GO:0005524">
    <property type="term" value="F:ATP binding"/>
    <property type="evidence" value="ECO:0007669"/>
    <property type="project" value="UniProtKB-KW"/>
</dbReference>
<dbReference type="Gene3D" id="1.25.40.10">
    <property type="entry name" value="Tetratricopeptide repeat domain"/>
    <property type="match status" value="1"/>
</dbReference>
<dbReference type="InterPro" id="IPR001054">
    <property type="entry name" value="A/G_cyclase"/>
</dbReference>
<dbReference type="GO" id="GO:0035556">
    <property type="term" value="P:intracellular signal transduction"/>
    <property type="evidence" value="ECO:0007669"/>
    <property type="project" value="InterPro"/>
</dbReference>
<evidence type="ECO:0000259" key="4">
    <source>
        <dbReference type="PROSITE" id="PS50125"/>
    </source>
</evidence>
<keyword evidence="1" id="KW-0547">Nucleotide-binding</keyword>
<dbReference type="AlphaFoldDB" id="B1VWY2"/>
<feature type="domain" description="Guanylate cyclase" evidence="4">
    <location>
        <begin position="48"/>
        <end position="178"/>
    </location>
</feature>
<organism evidence="5 6">
    <name type="scientific">Streptomyces griseus subsp. griseus (strain JCM 4626 / CBS 651.72 / NBRC 13350 / KCC S-0626 / ISP 5235)</name>
    <dbReference type="NCBI Taxonomy" id="455632"/>
    <lineage>
        <taxon>Bacteria</taxon>
        <taxon>Bacillati</taxon>
        <taxon>Actinomycetota</taxon>
        <taxon>Actinomycetes</taxon>
        <taxon>Kitasatosporales</taxon>
        <taxon>Streptomycetaceae</taxon>
        <taxon>Streptomyces</taxon>
    </lineage>
</organism>
<dbReference type="Pfam" id="PF13191">
    <property type="entry name" value="AAA_16"/>
    <property type="match status" value="1"/>
</dbReference>
<name>B1VWY2_STRGG</name>
<dbReference type="Pfam" id="PF00211">
    <property type="entry name" value="Guanylate_cyc"/>
    <property type="match status" value="1"/>
</dbReference>
<feature type="region of interest" description="Disordered" evidence="3">
    <location>
        <begin position="324"/>
        <end position="372"/>
    </location>
</feature>
<reference evidence="6" key="1">
    <citation type="journal article" date="2008" name="J. Bacteriol.">
        <title>Genome sequence of the streptomycin-producing microorganism Streptomyces griseus IFO 13350.</title>
        <authorList>
            <person name="Ohnishi Y."/>
            <person name="Ishikawa J."/>
            <person name="Hara H."/>
            <person name="Suzuki H."/>
            <person name="Ikenoya M."/>
            <person name="Ikeda H."/>
            <person name="Yamashita A."/>
            <person name="Hattori M."/>
            <person name="Horinouchi S."/>
        </authorList>
    </citation>
    <scope>NUCLEOTIDE SEQUENCE [LARGE SCALE GENOMIC DNA]</scope>
    <source>
        <strain evidence="6">JCM 4626 / NBRC 13350</strain>
    </source>
</reference>
<dbReference type="CDD" id="cd07302">
    <property type="entry name" value="CHD"/>
    <property type="match status" value="1"/>
</dbReference>
<dbReference type="PATRIC" id="fig|455632.4.peg.4908"/>
<accession>B1VWY2</accession>
<dbReference type="Gene3D" id="3.30.70.1230">
    <property type="entry name" value="Nucleotide cyclase"/>
    <property type="match status" value="1"/>
</dbReference>
<dbReference type="InterPro" id="IPR011990">
    <property type="entry name" value="TPR-like_helical_dom_sf"/>
</dbReference>
<dbReference type="PANTHER" id="PTHR16305:SF28">
    <property type="entry name" value="GUANYLATE CYCLASE DOMAIN-CONTAINING PROTEIN"/>
    <property type="match status" value="1"/>
</dbReference>
<dbReference type="SUPFAM" id="SSF48452">
    <property type="entry name" value="TPR-like"/>
    <property type="match status" value="1"/>
</dbReference>
<feature type="region of interest" description="Disordered" evidence="3">
    <location>
        <begin position="457"/>
        <end position="486"/>
    </location>
</feature>
<evidence type="ECO:0000256" key="1">
    <source>
        <dbReference type="ARBA" id="ARBA00022741"/>
    </source>
</evidence>
<dbReference type="Proteomes" id="UP000001685">
    <property type="component" value="Chromosome"/>
</dbReference>